<name>A0A225DPJ5_9BACT</name>
<protein>
    <submittedName>
        <fullName evidence="2">Uncharacterized protein</fullName>
    </submittedName>
</protein>
<accession>A0A225DPJ5</accession>
<evidence type="ECO:0000313" key="3">
    <source>
        <dbReference type="Proteomes" id="UP000214646"/>
    </source>
</evidence>
<organism evidence="2 3">
    <name type="scientific">Fimbriiglobus ruber</name>
    <dbReference type="NCBI Taxonomy" id="1908690"/>
    <lineage>
        <taxon>Bacteria</taxon>
        <taxon>Pseudomonadati</taxon>
        <taxon>Planctomycetota</taxon>
        <taxon>Planctomycetia</taxon>
        <taxon>Gemmatales</taxon>
        <taxon>Gemmataceae</taxon>
        <taxon>Fimbriiglobus</taxon>
    </lineage>
</organism>
<keyword evidence="3" id="KW-1185">Reference proteome</keyword>
<comment type="caution">
    <text evidence="2">The sequence shown here is derived from an EMBL/GenBank/DDBJ whole genome shotgun (WGS) entry which is preliminary data.</text>
</comment>
<feature type="region of interest" description="Disordered" evidence="1">
    <location>
        <begin position="1"/>
        <end position="42"/>
    </location>
</feature>
<feature type="compositionally biased region" description="Basic and acidic residues" evidence="1">
    <location>
        <begin position="7"/>
        <end position="23"/>
    </location>
</feature>
<dbReference type="EMBL" id="NIDE01000004">
    <property type="protein sequence ID" value="OWK43312.1"/>
    <property type="molecule type" value="Genomic_DNA"/>
</dbReference>
<reference evidence="3" key="1">
    <citation type="submission" date="2017-06" db="EMBL/GenBank/DDBJ databases">
        <title>Genome analysis of Fimbriiglobus ruber SP5, the first member of the order Planctomycetales with confirmed chitinolytic capability.</title>
        <authorList>
            <person name="Ravin N.V."/>
            <person name="Rakitin A.L."/>
            <person name="Ivanova A.A."/>
            <person name="Beletsky A.V."/>
            <person name="Kulichevskaya I.S."/>
            <person name="Mardanov A.V."/>
            <person name="Dedysh S.N."/>
        </authorList>
    </citation>
    <scope>NUCLEOTIDE SEQUENCE [LARGE SCALE GENOMIC DNA]</scope>
    <source>
        <strain evidence="3">SP5</strain>
    </source>
</reference>
<evidence type="ECO:0000256" key="1">
    <source>
        <dbReference type="SAM" id="MobiDB-lite"/>
    </source>
</evidence>
<dbReference type="Proteomes" id="UP000214646">
    <property type="component" value="Unassembled WGS sequence"/>
</dbReference>
<dbReference type="AlphaFoldDB" id="A0A225DPJ5"/>
<gene>
    <name evidence="2" type="ORF">FRUB_02911</name>
</gene>
<sequence length="42" mass="4656">MNGTRGGPHEPRGPRPPRGRVEFTKSIVSTGCANSYPYRGRR</sequence>
<evidence type="ECO:0000313" key="2">
    <source>
        <dbReference type="EMBL" id="OWK43312.1"/>
    </source>
</evidence>
<proteinExistence type="predicted"/>